<dbReference type="RefSeq" id="WP_101754873.1">
    <property type="nucleotide sequence ID" value="NZ_CP025433.1"/>
</dbReference>
<protein>
    <recommendedName>
        <fullName evidence="4">Calcium-binding protein</fullName>
    </recommendedName>
</protein>
<dbReference type="Proteomes" id="UP000234530">
    <property type="component" value="Plasmid pPZ03"/>
</dbReference>
<sequence>MVEGGAGIDTLRGGAGNDSLSGGADKDRLEGGAGTDSVTGARAWTPSLPAMPTSSPISTPRPNRTSPMAIRRITISSI</sequence>
<dbReference type="InterPro" id="IPR011049">
    <property type="entry name" value="Serralysin-like_metalloprot_C"/>
</dbReference>
<accession>A0A2H5F5V0</accession>
<dbReference type="AlphaFoldDB" id="A0A2H5F5V0"/>
<feature type="compositionally biased region" description="Polar residues" evidence="1">
    <location>
        <begin position="52"/>
        <end position="66"/>
    </location>
</feature>
<dbReference type="KEGG" id="pzh:CX676_21680"/>
<keyword evidence="3" id="KW-1185">Reference proteome</keyword>
<dbReference type="SUPFAM" id="SSF51120">
    <property type="entry name" value="beta-Roll"/>
    <property type="match status" value="1"/>
</dbReference>
<proteinExistence type="predicted"/>
<keyword evidence="2" id="KW-0614">Plasmid</keyword>
<feature type="region of interest" description="Disordered" evidence="1">
    <location>
        <begin position="1"/>
        <end position="78"/>
    </location>
</feature>
<dbReference type="PROSITE" id="PS00330">
    <property type="entry name" value="HEMOLYSIN_CALCIUM"/>
    <property type="match status" value="1"/>
</dbReference>
<evidence type="ECO:0000313" key="2">
    <source>
        <dbReference type="EMBL" id="AUH66919.1"/>
    </source>
</evidence>
<geneLocation type="plasmid" evidence="3">
    <name>ppz03</name>
</geneLocation>
<evidence type="ECO:0000256" key="1">
    <source>
        <dbReference type="SAM" id="MobiDB-lite"/>
    </source>
</evidence>
<reference evidence="2 3" key="1">
    <citation type="journal article" date="2013" name="Antonie Van Leeuwenhoek">
        <title>Paracoccus zhejiangensis sp. nov., isolated from activated sludge in wastewater-treatment system.</title>
        <authorList>
            <person name="Wu Z.G."/>
            <person name="Zhang D.F."/>
            <person name="Liu Y.L."/>
            <person name="Wang F."/>
            <person name="Jiang X."/>
            <person name="Li C."/>
            <person name="Li S.P."/>
            <person name="Hong Q."/>
            <person name="Li W.J."/>
        </authorList>
    </citation>
    <scope>NUCLEOTIDE SEQUENCE [LARGE SCALE GENOMIC DNA]</scope>
    <source>
        <strain evidence="2 3">J6</strain>
        <plasmid evidence="3">Plasmid ppz03</plasmid>
    </source>
</reference>
<dbReference type="OrthoDB" id="7817258at2"/>
<evidence type="ECO:0000313" key="3">
    <source>
        <dbReference type="Proteomes" id="UP000234530"/>
    </source>
</evidence>
<name>A0A2H5F5V0_9RHOB</name>
<organism evidence="2 3">
    <name type="scientific">Paracoccus zhejiangensis</name>
    <dbReference type="NCBI Taxonomy" id="1077935"/>
    <lineage>
        <taxon>Bacteria</taxon>
        <taxon>Pseudomonadati</taxon>
        <taxon>Pseudomonadota</taxon>
        <taxon>Alphaproteobacteria</taxon>
        <taxon>Rhodobacterales</taxon>
        <taxon>Paracoccaceae</taxon>
        <taxon>Paracoccus</taxon>
    </lineage>
</organism>
<gene>
    <name evidence="2" type="ORF">CX676_21680</name>
</gene>
<dbReference type="InterPro" id="IPR018511">
    <property type="entry name" value="Hemolysin-typ_Ca-bd_CS"/>
</dbReference>
<dbReference type="Gene3D" id="2.150.10.10">
    <property type="entry name" value="Serralysin-like metalloprotease, C-terminal"/>
    <property type="match status" value="1"/>
</dbReference>
<dbReference type="Pfam" id="PF00353">
    <property type="entry name" value="HemolysinCabind"/>
    <property type="match status" value="1"/>
</dbReference>
<dbReference type="InterPro" id="IPR001343">
    <property type="entry name" value="Hemolysn_Ca-bd"/>
</dbReference>
<dbReference type="EMBL" id="CP025433">
    <property type="protein sequence ID" value="AUH66919.1"/>
    <property type="molecule type" value="Genomic_DNA"/>
</dbReference>
<dbReference type="GO" id="GO:0005509">
    <property type="term" value="F:calcium ion binding"/>
    <property type="evidence" value="ECO:0007669"/>
    <property type="project" value="InterPro"/>
</dbReference>
<dbReference type="PRINTS" id="PR00313">
    <property type="entry name" value="CABNDNGRPT"/>
</dbReference>
<evidence type="ECO:0008006" key="4">
    <source>
        <dbReference type="Google" id="ProtNLM"/>
    </source>
</evidence>